<organism evidence="7 8">
    <name type="scientific">Blepharisma stoltei</name>
    <dbReference type="NCBI Taxonomy" id="1481888"/>
    <lineage>
        <taxon>Eukaryota</taxon>
        <taxon>Sar</taxon>
        <taxon>Alveolata</taxon>
        <taxon>Ciliophora</taxon>
        <taxon>Postciliodesmatophora</taxon>
        <taxon>Heterotrichea</taxon>
        <taxon>Heterotrichida</taxon>
        <taxon>Blepharismidae</taxon>
        <taxon>Blepharisma</taxon>
    </lineage>
</organism>
<evidence type="ECO:0000313" key="7">
    <source>
        <dbReference type="EMBL" id="CAG9334407.1"/>
    </source>
</evidence>
<dbReference type="GO" id="GO:0097546">
    <property type="term" value="C:ciliary base"/>
    <property type="evidence" value="ECO:0007669"/>
    <property type="project" value="TreeGrafter"/>
</dbReference>
<dbReference type="InterPro" id="IPR029214">
    <property type="entry name" value="CFAP144"/>
</dbReference>
<proteinExistence type="inferred from homology"/>
<protein>
    <submittedName>
        <fullName evidence="7">Uncharacterized protein</fullName>
    </submittedName>
</protein>
<dbReference type="PANTHER" id="PTHR33865:SF3">
    <property type="entry name" value="PROTEIN FAM183B"/>
    <property type="match status" value="1"/>
</dbReference>
<evidence type="ECO:0000256" key="2">
    <source>
        <dbReference type="ARBA" id="ARBA00004245"/>
    </source>
</evidence>
<evidence type="ECO:0000256" key="3">
    <source>
        <dbReference type="ARBA" id="ARBA00022490"/>
    </source>
</evidence>
<dbReference type="EMBL" id="CAJZBQ010000058">
    <property type="protein sequence ID" value="CAG9334407.1"/>
    <property type="molecule type" value="Genomic_DNA"/>
</dbReference>
<keyword evidence="4" id="KW-0206">Cytoskeleton</keyword>
<keyword evidence="8" id="KW-1185">Reference proteome</keyword>
<evidence type="ECO:0000313" key="8">
    <source>
        <dbReference type="Proteomes" id="UP001162131"/>
    </source>
</evidence>
<reference evidence="7" key="1">
    <citation type="submission" date="2021-09" db="EMBL/GenBank/DDBJ databases">
        <authorList>
            <consortium name="AG Swart"/>
            <person name="Singh M."/>
            <person name="Singh A."/>
            <person name="Seah K."/>
            <person name="Emmerich C."/>
        </authorList>
    </citation>
    <scope>NUCLEOTIDE SEQUENCE</scope>
    <source>
        <strain evidence="7">ATCC30299</strain>
    </source>
</reference>
<evidence type="ECO:0000256" key="4">
    <source>
        <dbReference type="ARBA" id="ARBA00023212"/>
    </source>
</evidence>
<sequence>MSKANAKPKPKQQVIDPTNEVHKMIIHREYLEWNQRYERFSGKYRINPYHMTTVTAKPNQVDPTVLGNERYVPTIYRDPTEEAFSSDYLKRTINRGIMTPGQKYRGPQTSSQEIGWYNHPVIMRPRTQTDWHNRSKNKCFETFFAEEFLKSAGTSPFKVKTRSIVKK</sequence>
<dbReference type="Pfam" id="PF14886">
    <property type="entry name" value="FAM183"/>
    <property type="match status" value="1"/>
</dbReference>
<comment type="similarity">
    <text evidence="6">Belongs to the CFAP144 family.</text>
</comment>
<evidence type="ECO:0000256" key="5">
    <source>
        <dbReference type="ARBA" id="ARBA00023273"/>
    </source>
</evidence>
<keyword evidence="5" id="KW-0966">Cell projection</keyword>
<accession>A0AAU9KK35</accession>
<dbReference type="GO" id="GO:0005856">
    <property type="term" value="C:cytoskeleton"/>
    <property type="evidence" value="ECO:0007669"/>
    <property type="project" value="UniProtKB-SubCell"/>
</dbReference>
<keyword evidence="3" id="KW-0963">Cytoplasm</keyword>
<evidence type="ECO:0000256" key="6">
    <source>
        <dbReference type="ARBA" id="ARBA00034777"/>
    </source>
</evidence>
<evidence type="ECO:0000256" key="1">
    <source>
        <dbReference type="ARBA" id="ARBA00004138"/>
    </source>
</evidence>
<comment type="caution">
    <text evidence="7">The sequence shown here is derived from an EMBL/GenBank/DDBJ whole genome shotgun (WGS) entry which is preliminary data.</text>
</comment>
<name>A0AAU9KK35_9CILI</name>
<dbReference type="Proteomes" id="UP001162131">
    <property type="component" value="Unassembled WGS sequence"/>
</dbReference>
<gene>
    <name evidence="7" type="ORF">BSTOLATCC_MIC61025</name>
</gene>
<dbReference type="PANTHER" id="PTHR33865">
    <property type="entry name" value="PROTEIN FAM183B"/>
    <property type="match status" value="1"/>
</dbReference>
<dbReference type="AlphaFoldDB" id="A0AAU9KK35"/>
<comment type="subcellular location">
    <subcellularLocation>
        <location evidence="1">Cell projection</location>
        <location evidence="1">Cilium</location>
    </subcellularLocation>
    <subcellularLocation>
        <location evidence="2">Cytoplasm</location>
        <location evidence="2">Cytoskeleton</location>
    </subcellularLocation>
</comment>